<protein>
    <submittedName>
        <fullName evidence="2">Zinc chelation protein SecC</fullName>
    </submittedName>
</protein>
<gene>
    <name evidence="2" type="ORF">NTG6680_0833</name>
</gene>
<dbReference type="Gene3D" id="3.10.450.50">
    <property type="match status" value="1"/>
</dbReference>
<accession>A0ABN8AH98</accession>
<reference evidence="2 3" key="1">
    <citation type="submission" date="2021-10" db="EMBL/GenBank/DDBJ databases">
        <authorList>
            <person name="Koch H."/>
        </authorList>
    </citation>
    <scope>NUCLEOTIDE SEQUENCE [LARGE SCALE GENOMIC DNA]</scope>
    <source>
        <strain evidence="2">6680</strain>
    </source>
</reference>
<evidence type="ECO:0000313" key="2">
    <source>
        <dbReference type="EMBL" id="CAG9932086.1"/>
    </source>
</evidence>
<dbReference type="SUPFAM" id="SSF103642">
    <property type="entry name" value="Sec-C motif"/>
    <property type="match status" value="1"/>
</dbReference>
<organism evidence="2 3">
    <name type="scientific">Candidatus Nitrotoga arctica</name>
    <dbReference type="NCBI Taxonomy" id="453162"/>
    <lineage>
        <taxon>Bacteria</taxon>
        <taxon>Pseudomonadati</taxon>
        <taxon>Pseudomonadota</taxon>
        <taxon>Betaproteobacteria</taxon>
        <taxon>Nitrosomonadales</taxon>
        <taxon>Gallionellaceae</taxon>
        <taxon>Candidatus Nitrotoga</taxon>
    </lineage>
</organism>
<name>A0ABN8AH98_9PROT</name>
<dbReference type="InterPro" id="IPR004027">
    <property type="entry name" value="SEC_C_motif"/>
</dbReference>
<dbReference type="Pfam" id="PF02810">
    <property type="entry name" value="SEC-C"/>
    <property type="match status" value="1"/>
</dbReference>
<evidence type="ECO:0000313" key="3">
    <source>
        <dbReference type="Proteomes" id="UP000839052"/>
    </source>
</evidence>
<keyword evidence="3" id="KW-1185">Reference proteome</keyword>
<dbReference type="EMBL" id="OU912926">
    <property type="protein sequence ID" value="CAG9932086.1"/>
    <property type="molecule type" value="Genomic_DNA"/>
</dbReference>
<proteinExistence type="predicted"/>
<dbReference type="RefSeq" id="WP_239796083.1">
    <property type="nucleotide sequence ID" value="NZ_OU912926.1"/>
</dbReference>
<dbReference type="Proteomes" id="UP000839052">
    <property type="component" value="Chromosome"/>
</dbReference>
<feature type="region of interest" description="Disordered" evidence="1">
    <location>
        <begin position="357"/>
        <end position="376"/>
    </location>
</feature>
<evidence type="ECO:0000256" key="1">
    <source>
        <dbReference type="SAM" id="MobiDB-lite"/>
    </source>
</evidence>
<sequence length="461" mass="51590">MTHKIGRNDPCPCGSDRKYKQCCLLKENEKITANKGHDGAVERAVDWLLTRHKKAVMTAIDEMLFDGLTNEEQDNLESLDAETWQSIQLNSMEWLIAEGQILIKDKYRLVTDVLLGIGGPLFTVYQRRWIEQLSERPMRLYDVTDVVPGQQMTLCDALDTNAPPIVVLEKSGSQASLIGFQIGVRLMKVDGHYELSGGVYPFSRFGGASVVDAVKETENEFHEHSEPLSGFLSFLIRRKWLEQYIRPMELPTMMDSQSGDPILLVTDHYRVKDWDALSQALTDKKDVDGDRESGWTRLKNSRDGLTRAISSINIGDGQDKIELFHKTQGDADKGGKWFEKLAGKSAEFAGRVISDPKGLMKNMPTGKSKKSLPSKAEIPPEVAADIIEKTIHRMYANWPDEPIPALDGKSPRQAIVTPAGLERVKGLLRSYKASENAQAAEQGRRAISYAFLWSSMGLTPH</sequence>